<dbReference type="EMBL" id="JAOCQI010000001">
    <property type="protein sequence ID" value="MCT7311122.1"/>
    <property type="molecule type" value="Genomic_DNA"/>
</dbReference>
<accession>A0ABT2L7D5</accession>
<sequence>MNEYLVGLLYHEPESYELFERGITEDCESSTGIFICADSAEDAIAWGEVIAEKLLQRSNNNDSLNWRQFGYYCWVEPSPNSCHWGHCLTFFQRVKVGEWPNLEAMGTAAYLKWLGTGEP</sequence>
<evidence type="ECO:0000313" key="2">
    <source>
        <dbReference type="Proteomes" id="UP001164420"/>
    </source>
</evidence>
<protein>
    <recommendedName>
        <fullName evidence="3">Integron gene cassette protein</fullName>
    </recommendedName>
</protein>
<evidence type="ECO:0008006" key="3">
    <source>
        <dbReference type="Google" id="ProtNLM"/>
    </source>
</evidence>
<dbReference type="Proteomes" id="UP001164420">
    <property type="component" value="Unassembled WGS sequence"/>
</dbReference>
<organism evidence="1 2">
    <name type="scientific">Ralstonia mojiangensis</name>
    <dbReference type="NCBI Taxonomy" id="2953895"/>
    <lineage>
        <taxon>Bacteria</taxon>
        <taxon>Pseudomonadati</taxon>
        <taxon>Pseudomonadota</taxon>
        <taxon>Betaproteobacteria</taxon>
        <taxon>Burkholderiales</taxon>
        <taxon>Burkholderiaceae</taxon>
        <taxon>Ralstonia</taxon>
    </lineage>
</organism>
<reference evidence="1 2" key="1">
    <citation type="journal article" date="2023" name="Front. Microbiol.">
        <title>Ralstonia chuxiongensis sp. nov., Ralstonia mojiangensis sp. nov., and Ralstonia soli sp. nov., isolated from tobacco fields, are three novel species in the family Burkholderiaceae.</title>
        <authorList>
            <person name="Lu C.H."/>
            <person name="Zhang Y.Y."/>
            <person name="Jiang N."/>
            <person name="Chen W."/>
            <person name="Shao X."/>
            <person name="Zhao Z.M."/>
            <person name="Lu W.L."/>
            <person name="Hu X."/>
            <person name="Xi Y.X."/>
            <person name="Zou S.Y."/>
            <person name="Wei Q.J."/>
            <person name="Lin Z.L."/>
            <person name="Gong L."/>
            <person name="Gai X.T."/>
            <person name="Zhang L.Q."/>
            <person name="Li J.Y."/>
            <person name="Jin Y."/>
            <person name="Xia Z.Y."/>
        </authorList>
    </citation>
    <scope>NUCLEOTIDE SEQUENCE [LARGE SCALE GENOMIC DNA]</scope>
    <source>
        <strain evidence="1 2">22TCJT01-1</strain>
    </source>
</reference>
<name>A0ABT2L7D5_9RALS</name>
<evidence type="ECO:0000313" key="1">
    <source>
        <dbReference type="EMBL" id="MCT7311122.1"/>
    </source>
</evidence>
<comment type="caution">
    <text evidence="1">The sequence shown here is derived from an EMBL/GenBank/DDBJ whole genome shotgun (WGS) entry which is preliminary data.</text>
</comment>
<dbReference type="RefSeq" id="WP_260780584.1">
    <property type="nucleotide sequence ID" value="NZ_JAOCQI010000001.1"/>
</dbReference>
<proteinExistence type="predicted"/>
<keyword evidence="2" id="KW-1185">Reference proteome</keyword>
<gene>
    <name evidence="1" type="ORF">N5J06_09215</name>
</gene>